<dbReference type="Proteomes" id="UP000033352">
    <property type="component" value="Unassembled WGS sequence"/>
</dbReference>
<reference evidence="1 2" key="1">
    <citation type="submission" date="2015-03" db="EMBL/GenBank/DDBJ databases">
        <authorList>
            <person name="McCorrison J."/>
            <person name="Sanka R."/>
            <person name="Adams M."/>
            <person name="Brinkac L."/>
            <person name="Nierman W."/>
            <person name="Sutton G."/>
            <person name="Nelson K."/>
            <person name="Kiedrowski L."/>
            <person name="Guerrero D."/>
            <person name="Bonomo R."/>
        </authorList>
    </citation>
    <scope>NUCLEOTIDE SEQUENCE [LARGE SCALE GENOMIC DNA]</scope>
    <source>
        <strain evidence="1 2">35699</strain>
    </source>
</reference>
<dbReference type="SUPFAM" id="SSF53448">
    <property type="entry name" value="Nucleotide-diphospho-sugar transferases"/>
    <property type="match status" value="1"/>
</dbReference>
<comment type="caution">
    <text evidence="1">The sequence shown here is derived from an EMBL/GenBank/DDBJ whole genome shotgun (WGS) entry which is preliminary data.</text>
</comment>
<dbReference type="GO" id="GO:0008781">
    <property type="term" value="F:N-acylneuraminate cytidylyltransferase activity"/>
    <property type="evidence" value="ECO:0007669"/>
    <property type="project" value="TreeGrafter"/>
</dbReference>
<dbReference type="CDD" id="cd02513">
    <property type="entry name" value="CMP-NeuAc_Synthase"/>
    <property type="match status" value="1"/>
</dbReference>
<dbReference type="Pfam" id="PF02348">
    <property type="entry name" value="CTP_transf_3"/>
    <property type="match status" value="1"/>
</dbReference>
<dbReference type="InterPro" id="IPR029044">
    <property type="entry name" value="Nucleotide-diphossugar_trans"/>
</dbReference>
<accession>A0A0F1AXR4</accession>
<organism evidence="1 2">
    <name type="scientific">Enterobacter sichuanensis</name>
    <dbReference type="NCBI Taxonomy" id="2071710"/>
    <lineage>
        <taxon>Bacteria</taxon>
        <taxon>Pseudomonadati</taxon>
        <taxon>Pseudomonadota</taxon>
        <taxon>Gammaproteobacteria</taxon>
        <taxon>Enterobacterales</taxon>
        <taxon>Enterobacteriaceae</taxon>
        <taxon>Enterobacter</taxon>
        <taxon>Enterobacter cloacae complex</taxon>
    </lineage>
</organism>
<dbReference type="Gene3D" id="3.90.550.10">
    <property type="entry name" value="Spore Coat Polysaccharide Biosynthesis Protein SpsA, Chain A"/>
    <property type="match status" value="1"/>
</dbReference>
<protein>
    <submittedName>
        <fullName evidence="1">NeuA</fullName>
    </submittedName>
</protein>
<dbReference type="InterPro" id="IPR050793">
    <property type="entry name" value="CMP-NeuNAc_synthase"/>
</dbReference>
<dbReference type="RefSeq" id="WP_045285630.1">
    <property type="nucleotide sequence ID" value="NZ_JZYX01000021.1"/>
</dbReference>
<dbReference type="PANTHER" id="PTHR21485">
    <property type="entry name" value="HAD SUPERFAMILY MEMBERS CMAS AND KDSC"/>
    <property type="match status" value="1"/>
</dbReference>
<proteinExistence type="predicted"/>
<name>A0A0F1AXR4_9ENTR</name>
<gene>
    <name evidence="1" type="ORF">SS37_11660</name>
</gene>
<dbReference type="InterPro" id="IPR003329">
    <property type="entry name" value="Cytidylyl_trans"/>
</dbReference>
<sequence>MNVAIIPARGGSKRIPRKNIKAFCGKPMIAWSIEAAQKSGVFDRIIVSTDDEEIAEVARQYGAEVPFMRPEELSNDYAGTIPVIRHATDWLISHGCVVDYVCCIYATAPFIRAEDIVLGLGTLQEQQGDYAFTVSRFPYPIQRALKVSDEQRISMFSPDMFHVRSQDLEESWHDAGQFYWGTSSAWLNEKPIFSANSYSIELPRERVQDIDTPEDWRVAEWLFKAMEFKNERVSAG</sequence>
<evidence type="ECO:0000313" key="1">
    <source>
        <dbReference type="EMBL" id="KJN26936.1"/>
    </source>
</evidence>
<dbReference type="PANTHER" id="PTHR21485:SF6">
    <property type="entry name" value="N-ACYLNEURAMINATE CYTIDYLYLTRANSFERASE-RELATED"/>
    <property type="match status" value="1"/>
</dbReference>
<dbReference type="InterPro" id="IPR020039">
    <property type="entry name" value="PseF"/>
</dbReference>
<dbReference type="PATRIC" id="fig|1619248.3.peg.1532"/>
<dbReference type="AlphaFoldDB" id="A0A0F1AXR4"/>
<dbReference type="NCBIfam" id="TIGR03584">
    <property type="entry name" value="PseF"/>
    <property type="match status" value="1"/>
</dbReference>
<dbReference type="OrthoDB" id="9805604at2"/>
<evidence type="ECO:0000313" key="2">
    <source>
        <dbReference type="Proteomes" id="UP000033352"/>
    </source>
</evidence>
<dbReference type="EMBL" id="JZYX01000021">
    <property type="protein sequence ID" value="KJN26936.1"/>
    <property type="molecule type" value="Genomic_DNA"/>
</dbReference>